<evidence type="ECO:0000256" key="2">
    <source>
        <dbReference type="SAM" id="MobiDB-lite"/>
    </source>
</evidence>
<feature type="coiled-coil region" evidence="1">
    <location>
        <begin position="378"/>
        <end position="541"/>
    </location>
</feature>
<keyword evidence="1" id="KW-0175">Coiled coil</keyword>
<dbReference type="EMBL" id="LR783849">
    <property type="protein sequence ID" value="CAB3230073.1"/>
    <property type="molecule type" value="mRNA"/>
</dbReference>
<dbReference type="AlphaFoldDB" id="A0A6F9D8X0"/>
<evidence type="ECO:0000313" key="3">
    <source>
        <dbReference type="EMBL" id="CAB3230073.1"/>
    </source>
</evidence>
<dbReference type="GO" id="GO:0045202">
    <property type="term" value="C:synapse"/>
    <property type="evidence" value="ECO:0007669"/>
    <property type="project" value="GOC"/>
</dbReference>
<gene>
    <name evidence="3" type="primary">Cep89-001</name>
</gene>
<evidence type="ECO:0000256" key="1">
    <source>
        <dbReference type="SAM" id="Coils"/>
    </source>
</evidence>
<dbReference type="PANTHER" id="PTHR36170">
    <property type="entry name" value="CENTROSOMAL PROTEIN OF 89 KDA"/>
    <property type="match status" value="1"/>
</dbReference>
<accession>A0A6F9D8X0</accession>
<dbReference type="GO" id="GO:0005814">
    <property type="term" value="C:centriole"/>
    <property type="evidence" value="ECO:0007669"/>
    <property type="project" value="InterPro"/>
</dbReference>
<dbReference type="PANTHER" id="PTHR36170:SF1">
    <property type="entry name" value="CENTROSOMAL PROTEIN OF 89 KDA"/>
    <property type="match status" value="1"/>
</dbReference>
<protein>
    <submittedName>
        <fullName evidence="3">Centrosomal protein of 89 kDa-like</fullName>
    </submittedName>
</protein>
<organism evidence="3">
    <name type="scientific">Phallusia mammillata</name>
    <dbReference type="NCBI Taxonomy" id="59560"/>
    <lineage>
        <taxon>Eukaryota</taxon>
        <taxon>Metazoa</taxon>
        <taxon>Chordata</taxon>
        <taxon>Tunicata</taxon>
        <taxon>Ascidiacea</taxon>
        <taxon>Phlebobranchia</taxon>
        <taxon>Ascidiidae</taxon>
        <taxon>Phallusia</taxon>
    </lineage>
</organism>
<reference evidence="3" key="1">
    <citation type="submission" date="2020-04" db="EMBL/GenBank/DDBJ databases">
        <authorList>
            <person name="Neveu A P."/>
        </authorList>
    </citation>
    <scope>NUCLEOTIDE SEQUENCE</scope>
    <source>
        <tissue evidence="3">Whole embryo</tissue>
    </source>
</reference>
<feature type="compositionally biased region" description="Polar residues" evidence="2">
    <location>
        <begin position="118"/>
        <end position="132"/>
    </location>
</feature>
<dbReference type="GO" id="GO:0007005">
    <property type="term" value="P:mitochondrion organization"/>
    <property type="evidence" value="ECO:0007669"/>
    <property type="project" value="InterPro"/>
</dbReference>
<name>A0A6F9D8X0_9ASCI</name>
<dbReference type="InterPro" id="IPR033545">
    <property type="entry name" value="CEP89"/>
</dbReference>
<feature type="region of interest" description="Disordered" evidence="2">
    <location>
        <begin position="101"/>
        <end position="175"/>
    </location>
</feature>
<dbReference type="GO" id="GO:0007268">
    <property type="term" value="P:chemical synaptic transmission"/>
    <property type="evidence" value="ECO:0007669"/>
    <property type="project" value="InterPro"/>
</dbReference>
<dbReference type="GO" id="GO:0097539">
    <property type="term" value="C:ciliary transition fiber"/>
    <property type="evidence" value="ECO:0007669"/>
    <property type="project" value="TreeGrafter"/>
</dbReference>
<sequence length="687" mass="78861">MSIFKKKDKSPYRHIAKALVPPAAFVAVPDSPAPSPLPMKKSKVIVSPIVPMALFAHKTASAIAMGPSGIDEFELTYNQMKQTSPGEDEVYAQIMKKKTKRKKTESQFIDEERIIPAHSSSIRNQPQSYSPTHEQDAFGSYNKPPSSRGRSKARKKLLPREAEYPLQSPSPEDDYFTDEIPISSLSGSPKGIDDVAARQDALEEAMELRDSQNREIMLKLMRNQQESAIMHDVDGDVTPSLKRRSDQERAHDVAEYMKEHSFASAEEVVMKDNLQELVDENQVLKDTVYRLNSELGRYVGNTSPVRNFADTPRNGDVKKLMSDYHQLPPLFASYDRQLKERDEQIAAYEAKLGIIRKQVGSESPEKLGNLKEQNTLMVEEVQLLMEQLEMMQKQAKDLHVKHVDEVARLSKRLAFTDAELEQAEKDRKLLKEELTDLQEKFDKLKVESSEKIPARDHVAALTRCKTEIEDLNEQHIKELKELLIKLKEAHKEKSELSLKEAEQTAEIKQMEGELDAQKATRMKLTSEIEQLRSSLEAAERREMECQLHLANVIRVAERASCERDTIASVAEREQKSAHRALRQSMREKWELGKMEQTLKQCKVELATRNKDIDDRLREVEDTHVGHMREQELEKARLRKLLQQKQGDLDTMAKSKRQIEVELENVWQAAHNENRQMMEALHKSKIVF</sequence>
<proteinExistence type="evidence at transcript level"/>
<dbReference type="GO" id="GO:0060271">
    <property type="term" value="P:cilium assembly"/>
    <property type="evidence" value="ECO:0007669"/>
    <property type="project" value="InterPro"/>
</dbReference>